<dbReference type="PANTHER" id="PTHR11851:SF225">
    <property type="entry name" value="NON-PEPTIDASE HOMOLOG YMXG"/>
    <property type="match status" value="1"/>
</dbReference>
<accession>A0A1U7H792</accession>
<dbReference type="EMBL" id="MRCB01000054">
    <property type="protein sequence ID" value="OKH18030.1"/>
    <property type="molecule type" value="Genomic_DNA"/>
</dbReference>
<evidence type="ECO:0000259" key="2">
    <source>
        <dbReference type="Pfam" id="PF05193"/>
    </source>
</evidence>
<feature type="domain" description="Peptidase M16 C-terminal" evidence="2">
    <location>
        <begin position="216"/>
        <end position="392"/>
    </location>
</feature>
<dbReference type="STRING" id="1921803.NIES593_22475"/>
<feature type="domain" description="Peptidase M16 N-terminal" evidence="1">
    <location>
        <begin position="79"/>
        <end position="178"/>
    </location>
</feature>
<dbReference type="Proteomes" id="UP000186868">
    <property type="component" value="Unassembled WGS sequence"/>
</dbReference>
<organism evidence="3 4">
    <name type="scientific">Hydrococcus rivularis NIES-593</name>
    <dbReference type="NCBI Taxonomy" id="1921803"/>
    <lineage>
        <taxon>Bacteria</taxon>
        <taxon>Bacillati</taxon>
        <taxon>Cyanobacteriota</taxon>
        <taxon>Cyanophyceae</taxon>
        <taxon>Pleurocapsales</taxon>
        <taxon>Hydrococcaceae</taxon>
        <taxon>Hydrococcus</taxon>
    </lineage>
</organism>
<dbReference type="AlphaFoldDB" id="A0A1U7H792"/>
<dbReference type="Pfam" id="PF05193">
    <property type="entry name" value="Peptidase_M16_C"/>
    <property type="match status" value="1"/>
</dbReference>
<dbReference type="PANTHER" id="PTHR11851">
    <property type="entry name" value="METALLOPROTEASE"/>
    <property type="match status" value="1"/>
</dbReference>
<reference evidence="3 4" key="1">
    <citation type="submission" date="2016-11" db="EMBL/GenBank/DDBJ databases">
        <title>Draft Genome Sequences of Nine Cyanobacterial Strains from Diverse Habitats.</title>
        <authorList>
            <person name="Zhu T."/>
            <person name="Hou S."/>
            <person name="Lu X."/>
            <person name="Hess W.R."/>
        </authorList>
    </citation>
    <scope>NUCLEOTIDE SEQUENCE [LARGE SCALE GENOMIC DNA]</scope>
    <source>
        <strain evidence="3 4">NIES-593</strain>
    </source>
</reference>
<proteinExistence type="predicted"/>
<dbReference type="RefSeq" id="WP_073601713.1">
    <property type="nucleotide sequence ID" value="NZ_MRCB01000054.1"/>
</dbReference>
<gene>
    <name evidence="3" type="ORF">NIES593_22475</name>
</gene>
<comment type="caution">
    <text evidence="3">The sequence shown here is derived from an EMBL/GenBank/DDBJ whole genome shotgun (WGS) entry which is preliminary data.</text>
</comment>
<protein>
    <submittedName>
        <fullName evidence="3">Peptidase M16</fullName>
    </submittedName>
</protein>
<keyword evidence="4" id="KW-1185">Reference proteome</keyword>
<dbReference type="SUPFAM" id="SSF63411">
    <property type="entry name" value="LuxS/MPP-like metallohydrolase"/>
    <property type="match status" value="2"/>
</dbReference>
<dbReference type="InterPro" id="IPR011249">
    <property type="entry name" value="Metalloenz_LuxS/M16"/>
</dbReference>
<dbReference type="Pfam" id="PF00675">
    <property type="entry name" value="Peptidase_M16"/>
    <property type="match status" value="1"/>
</dbReference>
<dbReference type="InterPro" id="IPR011765">
    <property type="entry name" value="Pept_M16_N"/>
</dbReference>
<name>A0A1U7H792_9CYAN</name>
<evidence type="ECO:0000313" key="4">
    <source>
        <dbReference type="Proteomes" id="UP000186868"/>
    </source>
</evidence>
<dbReference type="InterPro" id="IPR007863">
    <property type="entry name" value="Peptidase_M16_C"/>
</dbReference>
<dbReference type="GO" id="GO:0046872">
    <property type="term" value="F:metal ion binding"/>
    <property type="evidence" value="ECO:0007669"/>
    <property type="project" value="InterPro"/>
</dbReference>
<dbReference type="Gene3D" id="3.30.830.10">
    <property type="entry name" value="Metalloenzyme, LuxS/M16 peptidase-like"/>
    <property type="match status" value="2"/>
</dbReference>
<dbReference type="OrthoDB" id="9811314at2"/>
<evidence type="ECO:0000313" key="3">
    <source>
        <dbReference type="EMBL" id="OKH18030.1"/>
    </source>
</evidence>
<dbReference type="InterPro" id="IPR050361">
    <property type="entry name" value="MPP/UQCRC_Complex"/>
</dbReference>
<sequence>MKKRFQSFRAIGLVIVAIALVFTFRMPAIAQTPRHYDELTFSAAPTIKIPEYERYQLSNGMVVYLMEDRQFPLVSGTALIRTGSRLEPPDKVGLAVITGTVMRTGGTQQHPADKLDEILEQRAAIVETSIGMDSGTASFNALSQDIDLVFDLFAEVIRYPAFASDKIELAKTQRRGAIARRNDDPGAIANREFQKLIYGETSPYARIEEYATIDRISREDIINFYQTYVRPDRTILGIVGDFDPAQMKAAIEKAFGDWQPPSTKLDNAIPPASQKYQGGVFLVDRPQLTQSNIRIGHLGGDFRNPDYPALSVLNGVLNGFGGRLFNDLRSRQGLAYSVYGYWDPKYDYPGLFFAGGQTKSETTVPFVKSLLSEIERVRTTPITEKELNYAKDSILNSFVFNFENPNQTLSRLMRYEYFGYPEDFIFQYQRAVKATTIQDVQRVAQKYLKPDRIVTLIVGNAQAIQPSLSSLGGEVKIVDISIPQPAQSSRQATTKEN</sequence>
<evidence type="ECO:0000259" key="1">
    <source>
        <dbReference type="Pfam" id="PF00675"/>
    </source>
</evidence>